<dbReference type="PATRIC" id="fig|1961.12.peg.778"/>
<dbReference type="CDD" id="cd07138">
    <property type="entry name" value="ALDH_CddD_SSP0762"/>
    <property type="match status" value="1"/>
</dbReference>
<organism evidence="6 7">
    <name type="scientific">Streptomyces virginiae</name>
    <name type="common">Streptomyces cinnamonensis</name>
    <dbReference type="NCBI Taxonomy" id="1961"/>
    <lineage>
        <taxon>Bacteria</taxon>
        <taxon>Bacillati</taxon>
        <taxon>Actinomycetota</taxon>
        <taxon>Actinomycetes</taxon>
        <taxon>Kitasatosporales</taxon>
        <taxon>Streptomycetaceae</taxon>
        <taxon>Streptomyces</taxon>
    </lineage>
</organism>
<dbReference type="InterPro" id="IPR015590">
    <property type="entry name" value="Aldehyde_DH_dom"/>
</dbReference>
<dbReference type="Pfam" id="PF00171">
    <property type="entry name" value="Aldedh"/>
    <property type="match status" value="1"/>
</dbReference>
<sequence length="470" mass="48146">MKAHDGMYIDGAWRPAAGGELIEVVNPADGQVIGTVPAGTEEDVDAAVRAARAALPGWAATPPAERGALIGALRDALVARKSELTDTITAELGSPLGFSKAVHVGSPIAVAASYAELATSYAFEERIGNSTVLLEPVGVVGAITPWNYPLHQVVAKVAPALAAGCTLVLKPAEDTPLTAQLFAEAVHEAGIPAGVFNLVTGTGPVAGQALAAHEGVDLVSFTGSTAVGKLIGATAGAAVKRVALELGGKSANVILPGADLAKAVAAGVGHVMNNTGQSCNALTRMLVHRDQYEEAVSLAAAAVANYPTGDPRQAGIRVGPVVNAKQHERVRGFIAKGVEEGARLVAGGPDAPQEQGYFVAPTVFADVTPDMTIAQEEIFGPVLSILRYEDEEEALSIANGTVYGLGGAVWAADEATAVAFARRMDTGQVDINGGRFNVLAPFGGYKQSGVGRELGPHGLAEYLQTKSLQF</sequence>
<dbReference type="Gene3D" id="3.40.605.10">
    <property type="entry name" value="Aldehyde Dehydrogenase, Chain A, domain 1"/>
    <property type="match status" value="1"/>
</dbReference>
<dbReference type="eggNOG" id="COG1012">
    <property type="taxonomic scope" value="Bacteria"/>
</dbReference>
<dbReference type="EMBL" id="LGUV01000004">
    <property type="protein sequence ID" value="KOG57536.1"/>
    <property type="molecule type" value="Genomic_DNA"/>
</dbReference>
<dbReference type="PROSITE" id="PS00687">
    <property type="entry name" value="ALDEHYDE_DEHYDR_GLU"/>
    <property type="match status" value="1"/>
</dbReference>
<dbReference type="InterPro" id="IPR016161">
    <property type="entry name" value="Ald_DH/histidinol_DH"/>
</dbReference>
<comment type="caution">
    <text evidence="6">The sequence shown here is derived from an EMBL/GenBank/DDBJ whole genome shotgun (WGS) entry which is preliminary data.</text>
</comment>
<name>A0A0L8N4D2_STRVG</name>
<dbReference type="InterPro" id="IPR016162">
    <property type="entry name" value="Ald_DH_N"/>
</dbReference>
<comment type="similarity">
    <text evidence="1 4">Belongs to the aldehyde dehydrogenase family.</text>
</comment>
<dbReference type="FunFam" id="3.40.309.10:FF:000009">
    <property type="entry name" value="Aldehyde dehydrogenase A"/>
    <property type="match status" value="1"/>
</dbReference>
<dbReference type="PANTHER" id="PTHR42804:SF1">
    <property type="entry name" value="ALDEHYDE DEHYDROGENASE-RELATED"/>
    <property type="match status" value="1"/>
</dbReference>
<accession>A0A0L8N4D2</accession>
<dbReference type="FunFam" id="3.40.605.10:FF:000007">
    <property type="entry name" value="NAD/NADP-dependent betaine aldehyde dehydrogenase"/>
    <property type="match status" value="1"/>
</dbReference>
<evidence type="ECO:0000313" key="7">
    <source>
        <dbReference type="Proteomes" id="UP000037084"/>
    </source>
</evidence>
<dbReference type="FunFam" id="3.40.605.10:FF:000026">
    <property type="entry name" value="Aldehyde dehydrogenase, putative"/>
    <property type="match status" value="1"/>
</dbReference>
<dbReference type="SUPFAM" id="SSF53720">
    <property type="entry name" value="ALDH-like"/>
    <property type="match status" value="1"/>
</dbReference>
<evidence type="ECO:0000313" key="6">
    <source>
        <dbReference type="EMBL" id="KOG57536.1"/>
    </source>
</evidence>
<dbReference type="PANTHER" id="PTHR42804">
    <property type="entry name" value="ALDEHYDE DEHYDROGENASE"/>
    <property type="match status" value="1"/>
</dbReference>
<feature type="active site" evidence="3">
    <location>
        <position position="245"/>
    </location>
</feature>
<dbReference type="Proteomes" id="UP000037084">
    <property type="component" value="Unassembled WGS sequence"/>
</dbReference>
<dbReference type="OrthoDB" id="6882680at2"/>
<gene>
    <name evidence="6" type="ORF">ADK75_03705</name>
</gene>
<dbReference type="RefSeq" id="WP_053168064.1">
    <property type="nucleotide sequence ID" value="NZ_LGUV01000004.1"/>
</dbReference>
<dbReference type="GO" id="GO:0016620">
    <property type="term" value="F:oxidoreductase activity, acting on the aldehyde or oxo group of donors, NAD or NADP as acceptor"/>
    <property type="evidence" value="ECO:0007669"/>
    <property type="project" value="InterPro"/>
</dbReference>
<dbReference type="Gene3D" id="3.40.309.10">
    <property type="entry name" value="Aldehyde Dehydrogenase, Chain A, domain 2"/>
    <property type="match status" value="1"/>
</dbReference>
<keyword evidence="2 4" id="KW-0560">Oxidoreductase</keyword>
<evidence type="ECO:0000256" key="4">
    <source>
        <dbReference type="RuleBase" id="RU003345"/>
    </source>
</evidence>
<evidence type="ECO:0000259" key="5">
    <source>
        <dbReference type="Pfam" id="PF00171"/>
    </source>
</evidence>
<reference evidence="7" key="1">
    <citation type="submission" date="2015-07" db="EMBL/GenBank/DDBJ databases">
        <authorList>
            <consortium name="Consortium for Microbial Forensics and Genomics (microFORGE)"/>
            <person name="Knight B.M."/>
            <person name="Roberts D.P."/>
            <person name="Lin D."/>
            <person name="Hari K."/>
            <person name="Fletcher J."/>
            <person name="Melcher U."/>
            <person name="Blagden T."/>
            <person name="Winegar R.A."/>
        </authorList>
    </citation>
    <scope>NUCLEOTIDE SEQUENCE [LARGE SCALE GENOMIC DNA]</scope>
    <source>
        <strain evidence="7">NRRL B-1447</strain>
    </source>
</reference>
<dbReference type="AlphaFoldDB" id="A0A0L8N4D2"/>
<dbReference type="InterPro" id="IPR029510">
    <property type="entry name" value="Ald_DH_CS_GLU"/>
</dbReference>
<evidence type="ECO:0000256" key="2">
    <source>
        <dbReference type="ARBA" id="ARBA00023002"/>
    </source>
</evidence>
<protein>
    <submittedName>
        <fullName evidence="6">Aldehyde dehydrogenase</fullName>
    </submittedName>
</protein>
<evidence type="ECO:0000256" key="1">
    <source>
        <dbReference type="ARBA" id="ARBA00009986"/>
    </source>
</evidence>
<proteinExistence type="inferred from homology"/>
<feature type="domain" description="Aldehyde dehydrogenase" evidence="5">
    <location>
        <begin position="13"/>
        <end position="467"/>
    </location>
</feature>
<dbReference type="InterPro" id="IPR016163">
    <property type="entry name" value="Ald_DH_C"/>
</dbReference>
<evidence type="ECO:0000256" key="3">
    <source>
        <dbReference type="PROSITE-ProRule" id="PRU10007"/>
    </source>
</evidence>